<keyword evidence="2" id="KW-1185">Reference proteome</keyword>
<comment type="caution">
    <text evidence="1">The sequence shown here is derived from an EMBL/GenBank/DDBJ whole genome shotgun (WGS) entry which is preliminary data.</text>
</comment>
<accession>A0ACC2IN24</accession>
<proteinExistence type="predicted"/>
<reference evidence="1" key="1">
    <citation type="submission" date="2022-11" db="EMBL/GenBank/DDBJ databases">
        <title>Genome Sequence of Boeremia exigua.</title>
        <authorList>
            <person name="Buettner E."/>
        </authorList>
    </citation>
    <scope>NUCLEOTIDE SEQUENCE</scope>
    <source>
        <strain evidence="1">CU02</strain>
    </source>
</reference>
<organism evidence="1 2">
    <name type="scientific">Boeremia exigua</name>
    <dbReference type="NCBI Taxonomy" id="749465"/>
    <lineage>
        <taxon>Eukaryota</taxon>
        <taxon>Fungi</taxon>
        <taxon>Dikarya</taxon>
        <taxon>Ascomycota</taxon>
        <taxon>Pezizomycotina</taxon>
        <taxon>Dothideomycetes</taxon>
        <taxon>Pleosporomycetidae</taxon>
        <taxon>Pleosporales</taxon>
        <taxon>Pleosporineae</taxon>
        <taxon>Didymellaceae</taxon>
        <taxon>Boeremia</taxon>
    </lineage>
</organism>
<dbReference type="Proteomes" id="UP001153331">
    <property type="component" value="Unassembled WGS sequence"/>
</dbReference>
<name>A0ACC2IN24_9PLEO</name>
<evidence type="ECO:0000313" key="2">
    <source>
        <dbReference type="Proteomes" id="UP001153331"/>
    </source>
</evidence>
<protein>
    <submittedName>
        <fullName evidence="1">Uncharacterized protein</fullName>
    </submittedName>
</protein>
<gene>
    <name evidence="1" type="ORF">OPT61_g2071</name>
</gene>
<dbReference type="EMBL" id="JAPHNI010000091">
    <property type="protein sequence ID" value="KAJ8116516.1"/>
    <property type="molecule type" value="Genomic_DNA"/>
</dbReference>
<sequence>MLLTWSLESRRSALAPASLPLQPRLNISDEIASVVLMHAQRDSYDARAKIIVLSWTSGRDRDLAGPDRGLGLSMEITCWVVYTTSSADWARIVCLIEVCRKTSAYLSTRLHCDMSTPAKVPAPFAVQNSGRFLGNDGSWSTFFVHAGTPPQQFHVLPSFDGQSIYLPIDEDCMPTGFNVSNCGASRGVEVFNSKAGLGFQKNASSTWEEIGIYKMHMGSKHGLGGNAYFGYDTVGPSLSRSVDVPTLEKQVVGSNASPDYWQGRLGLSLWPMNFSETARPHSFLSRLKEEGRIPSLSFGYQAGAPYRQTGVTGSLVLGGYDRSRRSDNTLLLSSSQDLFVGVQSISSQLSNGTTTILLQDGLIAVIDANVPELWLPSAICDSFAAAFALTYNPESDRYLQSDATHRLLQDQDSTLTFTLGLSKSGGQTIRIEMPLPAFDHQASYPIFAAPTNYFPLRKAANDSQITLGRTFLQEIYLSADWERDEFNISQALFSASMPKADLVAIEPVKDGTLVVTSEGSRKLSQGLLGGIIGGAVAAVLTLAGLVWFFCRRRRRAKSELHTSAAPTQHVDEKTQYSHFAPEVANKSHAHIPFDAELEGRVVGELPAPYQPMDARHKEEYRMNAAELDCVEAVYELPSQPVGR</sequence>
<evidence type="ECO:0000313" key="1">
    <source>
        <dbReference type="EMBL" id="KAJ8116516.1"/>
    </source>
</evidence>